<keyword evidence="4" id="KW-1185">Reference proteome</keyword>
<protein>
    <submittedName>
        <fullName evidence="3">Uncharacterized protein</fullName>
    </submittedName>
</protein>
<keyword evidence="2" id="KW-0812">Transmembrane</keyword>
<dbReference type="Proteomes" id="UP000825729">
    <property type="component" value="Unassembled WGS sequence"/>
</dbReference>
<reference evidence="3 4" key="1">
    <citation type="submission" date="2021-07" db="EMBL/GenBank/DDBJ databases">
        <title>The Aristolochia fimbriata genome: insights into angiosperm evolution, floral development and chemical biosynthesis.</title>
        <authorList>
            <person name="Jiao Y."/>
        </authorList>
    </citation>
    <scope>NUCLEOTIDE SEQUENCE [LARGE SCALE GENOMIC DNA]</scope>
    <source>
        <strain evidence="3">IBCAS-2021</strain>
        <tissue evidence="3">Leaf</tissue>
    </source>
</reference>
<proteinExistence type="predicted"/>
<evidence type="ECO:0000256" key="2">
    <source>
        <dbReference type="SAM" id="Phobius"/>
    </source>
</evidence>
<accession>A0AAV7EI00</accession>
<gene>
    <name evidence="3" type="ORF">H6P81_013445</name>
</gene>
<name>A0AAV7EI00_ARIFI</name>
<feature type="transmembrane region" description="Helical" evidence="2">
    <location>
        <begin position="54"/>
        <end position="72"/>
    </location>
</feature>
<evidence type="ECO:0000313" key="3">
    <source>
        <dbReference type="EMBL" id="KAG9447317.1"/>
    </source>
</evidence>
<dbReference type="EMBL" id="JAINDJ010000005">
    <property type="protein sequence ID" value="KAG9447317.1"/>
    <property type="molecule type" value="Genomic_DNA"/>
</dbReference>
<dbReference type="PANTHER" id="PTHR33919:SF9">
    <property type="entry name" value="RIBOSOME BIOGENESIS NEP1-LIKE PROTEIN"/>
    <property type="match status" value="1"/>
</dbReference>
<sequence>MALRVTGYWRTLLTRMAGNRSMATSTAQKMKPMTGRSETVDSHRPKHKALKGEYAPIAIVLGMCGVAVAMAMHSAKQQLLHHPGVTISKKRRESLMEADNPDKALKEANKFLTKSFLRRVAHIQDSNEPVVPDSIHGDVFASEKKAVTLKSVGVQ</sequence>
<evidence type="ECO:0000313" key="4">
    <source>
        <dbReference type="Proteomes" id="UP000825729"/>
    </source>
</evidence>
<dbReference type="AlphaFoldDB" id="A0AAV7EI00"/>
<comment type="caution">
    <text evidence="3">The sequence shown here is derived from an EMBL/GenBank/DDBJ whole genome shotgun (WGS) entry which is preliminary data.</text>
</comment>
<keyword evidence="2" id="KW-0472">Membrane</keyword>
<organism evidence="3 4">
    <name type="scientific">Aristolochia fimbriata</name>
    <name type="common">White veined hardy Dutchman's pipe vine</name>
    <dbReference type="NCBI Taxonomy" id="158543"/>
    <lineage>
        <taxon>Eukaryota</taxon>
        <taxon>Viridiplantae</taxon>
        <taxon>Streptophyta</taxon>
        <taxon>Embryophyta</taxon>
        <taxon>Tracheophyta</taxon>
        <taxon>Spermatophyta</taxon>
        <taxon>Magnoliopsida</taxon>
        <taxon>Magnoliidae</taxon>
        <taxon>Piperales</taxon>
        <taxon>Aristolochiaceae</taxon>
        <taxon>Aristolochia</taxon>
    </lineage>
</organism>
<keyword evidence="2" id="KW-1133">Transmembrane helix</keyword>
<feature type="region of interest" description="Disordered" evidence="1">
    <location>
        <begin position="22"/>
        <end position="46"/>
    </location>
</feature>
<dbReference type="PANTHER" id="PTHR33919">
    <property type="entry name" value="OS09G0127700 PROTEIN"/>
    <property type="match status" value="1"/>
</dbReference>
<evidence type="ECO:0000256" key="1">
    <source>
        <dbReference type="SAM" id="MobiDB-lite"/>
    </source>
</evidence>